<keyword evidence="1" id="KW-1133">Transmembrane helix</keyword>
<dbReference type="Proteomes" id="UP001597353">
    <property type="component" value="Unassembled WGS sequence"/>
</dbReference>
<reference evidence="3" key="1">
    <citation type="journal article" date="2019" name="Int. J. Syst. Evol. Microbiol.">
        <title>The Global Catalogue of Microorganisms (GCM) 10K type strain sequencing project: providing services to taxonomists for standard genome sequencing and annotation.</title>
        <authorList>
            <consortium name="The Broad Institute Genomics Platform"/>
            <consortium name="The Broad Institute Genome Sequencing Center for Infectious Disease"/>
            <person name="Wu L."/>
            <person name="Ma J."/>
        </authorList>
    </citation>
    <scope>NUCLEOTIDE SEQUENCE [LARGE SCALE GENOMIC DNA]</scope>
    <source>
        <strain evidence="3">CGMCC 4.7242</strain>
    </source>
</reference>
<comment type="caution">
    <text evidence="2">The sequence shown here is derived from an EMBL/GenBank/DDBJ whole genome shotgun (WGS) entry which is preliminary data.</text>
</comment>
<feature type="transmembrane region" description="Helical" evidence="1">
    <location>
        <begin position="38"/>
        <end position="58"/>
    </location>
</feature>
<feature type="transmembrane region" description="Helical" evidence="1">
    <location>
        <begin position="12"/>
        <end position="32"/>
    </location>
</feature>
<keyword evidence="1" id="KW-0812">Transmembrane</keyword>
<sequence length="188" mass="20021">MSFLRPEVAAALHRWREVIAAGGAGLVALWFIARGGWLLPGIGIVLLLAAAGFGLVALRRLRFARPVAAPGVVEVLEGQIAYLAPEGGGWVALSELAELGLSGGAHPRWHLRQRDGRRLEIPVAAAGAERLFDVFTALPGLEARRLLRALDQAPDQAPDQWGPGLHILWLREAGPALTRAASGDTSCR</sequence>
<proteinExistence type="predicted"/>
<evidence type="ECO:0000313" key="2">
    <source>
        <dbReference type="EMBL" id="MFD1912708.1"/>
    </source>
</evidence>
<protein>
    <submittedName>
        <fullName evidence="2">Uncharacterized protein</fullName>
    </submittedName>
</protein>
<organism evidence="2 3">
    <name type="scientific">Halodurantibacterium flavum</name>
    <dbReference type="NCBI Taxonomy" id="1382802"/>
    <lineage>
        <taxon>Bacteria</taxon>
        <taxon>Pseudomonadati</taxon>
        <taxon>Pseudomonadota</taxon>
        <taxon>Alphaproteobacteria</taxon>
        <taxon>Rhodobacterales</taxon>
        <taxon>Paracoccaceae</taxon>
        <taxon>Halodurantibacterium</taxon>
    </lineage>
</organism>
<name>A0ABW4S6I8_9RHOB</name>
<dbReference type="RefSeq" id="WP_390261441.1">
    <property type="nucleotide sequence ID" value="NZ_JBHUGH010000009.1"/>
</dbReference>
<keyword evidence="3" id="KW-1185">Reference proteome</keyword>
<keyword evidence="1" id="KW-0472">Membrane</keyword>
<dbReference type="EMBL" id="JBHUGH010000009">
    <property type="protein sequence ID" value="MFD1912708.1"/>
    <property type="molecule type" value="Genomic_DNA"/>
</dbReference>
<gene>
    <name evidence="2" type="ORF">ACFSGJ_10855</name>
</gene>
<evidence type="ECO:0000313" key="3">
    <source>
        <dbReference type="Proteomes" id="UP001597353"/>
    </source>
</evidence>
<evidence type="ECO:0000256" key="1">
    <source>
        <dbReference type="SAM" id="Phobius"/>
    </source>
</evidence>
<accession>A0ABW4S6I8</accession>